<feature type="compositionally biased region" description="Acidic residues" evidence="6">
    <location>
        <begin position="256"/>
        <end position="291"/>
    </location>
</feature>
<comment type="similarity">
    <text evidence="2 5">Belongs to the nucleosome assembly protein (NAP) family.</text>
</comment>
<dbReference type="Gene3D" id="1.20.5.1500">
    <property type="match status" value="1"/>
</dbReference>
<reference evidence="7 8" key="1">
    <citation type="journal article" date="2017" name="Genome Biol.">
        <title>New reference genome sequences of hot pepper reveal the massive evolution of plant disease-resistance genes by retroduplication.</title>
        <authorList>
            <person name="Kim S."/>
            <person name="Park J."/>
            <person name="Yeom S.I."/>
            <person name="Kim Y.M."/>
            <person name="Seo E."/>
            <person name="Kim K.T."/>
            <person name="Kim M.S."/>
            <person name="Lee J.M."/>
            <person name="Cheong K."/>
            <person name="Shin H.S."/>
            <person name="Kim S.B."/>
            <person name="Han K."/>
            <person name="Lee J."/>
            <person name="Park M."/>
            <person name="Lee H.A."/>
            <person name="Lee H.Y."/>
            <person name="Lee Y."/>
            <person name="Oh S."/>
            <person name="Lee J.H."/>
            <person name="Choi E."/>
            <person name="Choi E."/>
            <person name="Lee S.E."/>
            <person name="Jeon J."/>
            <person name="Kim H."/>
            <person name="Choi G."/>
            <person name="Song H."/>
            <person name="Lee J."/>
            <person name="Lee S.C."/>
            <person name="Kwon J.K."/>
            <person name="Lee H.Y."/>
            <person name="Koo N."/>
            <person name="Hong Y."/>
            <person name="Kim R.W."/>
            <person name="Kang W.H."/>
            <person name="Huh J.H."/>
            <person name="Kang B.C."/>
            <person name="Yang T.J."/>
            <person name="Lee Y.H."/>
            <person name="Bennetzen J.L."/>
            <person name="Choi D."/>
        </authorList>
    </citation>
    <scope>NUCLEOTIDE SEQUENCE [LARGE SCALE GENOMIC DNA]</scope>
    <source>
        <strain evidence="8">cv. PBC81</strain>
    </source>
</reference>
<dbReference type="AlphaFoldDB" id="A0A2G2X3W2"/>
<dbReference type="SUPFAM" id="SSF143113">
    <property type="entry name" value="NAP-like"/>
    <property type="match status" value="1"/>
</dbReference>
<dbReference type="GO" id="GO:0006334">
    <property type="term" value="P:nucleosome assembly"/>
    <property type="evidence" value="ECO:0007669"/>
    <property type="project" value="InterPro"/>
</dbReference>
<name>A0A2G2X3W2_CAPBA</name>
<evidence type="ECO:0000256" key="3">
    <source>
        <dbReference type="ARBA" id="ARBA00023186"/>
    </source>
</evidence>
<dbReference type="GO" id="GO:0005634">
    <property type="term" value="C:nucleus"/>
    <property type="evidence" value="ECO:0007669"/>
    <property type="project" value="UniProtKB-SubCell"/>
</dbReference>
<comment type="subcellular location">
    <subcellularLocation>
        <location evidence="1">Nucleus</location>
    </subcellularLocation>
</comment>
<keyword evidence="4" id="KW-0539">Nucleus</keyword>
<evidence type="ECO:0000313" key="8">
    <source>
        <dbReference type="Proteomes" id="UP000224567"/>
    </source>
</evidence>
<comment type="caution">
    <text evidence="7">The sequence shown here is derived from an EMBL/GenBank/DDBJ whole genome shotgun (WGS) entry which is preliminary data.</text>
</comment>
<evidence type="ECO:0000313" key="7">
    <source>
        <dbReference type="EMBL" id="PHT52157.1"/>
    </source>
</evidence>
<evidence type="ECO:0000256" key="5">
    <source>
        <dbReference type="RuleBase" id="RU003876"/>
    </source>
</evidence>
<organism evidence="7 8">
    <name type="scientific">Capsicum baccatum</name>
    <name type="common">Peruvian pepper</name>
    <dbReference type="NCBI Taxonomy" id="33114"/>
    <lineage>
        <taxon>Eukaryota</taxon>
        <taxon>Viridiplantae</taxon>
        <taxon>Streptophyta</taxon>
        <taxon>Embryophyta</taxon>
        <taxon>Tracheophyta</taxon>
        <taxon>Spermatophyta</taxon>
        <taxon>Magnoliopsida</taxon>
        <taxon>eudicotyledons</taxon>
        <taxon>Gunneridae</taxon>
        <taxon>Pentapetalae</taxon>
        <taxon>asterids</taxon>
        <taxon>lamiids</taxon>
        <taxon>Solanales</taxon>
        <taxon>Solanaceae</taxon>
        <taxon>Solanoideae</taxon>
        <taxon>Capsiceae</taxon>
        <taxon>Capsicum</taxon>
    </lineage>
</organism>
<dbReference type="FunFam" id="3.30.1120.90:FF:000005">
    <property type="entry name" value="Nucleosome assembly protein11"/>
    <property type="match status" value="1"/>
</dbReference>
<evidence type="ECO:0000256" key="2">
    <source>
        <dbReference type="ARBA" id="ARBA00009947"/>
    </source>
</evidence>
<dbReference type="GO" id="GO:0042393">
    <property type="term" value="F:histone binding"/>
    <property type="evidence" value="ECO:0007669"/>
    <property type="project" value="UniProtKB-ARBA"/>
</dbReference>
<protein>
    <submittedName>
        <fullName evidence="7">Uncharacterized protein</fullName>
    </submittedName>
</protein>
<proteinExistence type="inferred from homology"/>
<dbReference type="PANTHER" id="PTHR11875">
    <property type="entry name" value="TESTIS-SPECIFIC Y-ENCODED PROTEIN"/>
    <property type="match status" value="1"/>
</dbReference>
<dbReference type="Gene3D" id="3.30.1120.90">
    <property type="entry name" value="Nucleosome assembly protein"/>
    <property type="match status" value="1"/>
</dbReference>
<evidence type="ECO:0000256" key="6">
    <source>
        <dbReference type="SAM" id="MobiDB-lite"/>
    </source>
</evidence>
<dbReference type="InterPro" id="IPR037231">
    <property type="entry name" value="NAP-like_sf"/>
</dbReference>
<gene>
    <name evidence="7" type="ORF">CQW23_06619</name>
</gene>
<dbReference type="EMBL" id="MLFT02000003">
    <property type="protein sequence ID" value="PHT52157.1"/>
    <property type="molecule type" value="Genomic_DNA"/>
</dbReference>
<dbReference type="GO" id="GO:0000724">
    <property type="term" value="P:double-strand break repair via homologous recombination"/>
    <property type="evidence" value="ECO:0007669"/>
    <property type="project" value="UniProtKB-ARBA"/>
</dbReference>
<keyword evidence="3" id="KW-0143">Chaperone</keyword>
<dbReference type="OrthoDB" id="27325at2759"/>
<accession>A0A2G2X3W2</accession>
<feature type="region of interest" description="Disordered" evidence="6">
    <location>
        <begin position="256"/>
        <end position="319"/>
    </location>
</feature>
<dbReference type="Pfam" id="PF00956">
    <property type="entry name" value="NAP"/>
    <property type="match status" value="1"/>
</dbReference>
<dbReference type="Proteomes" id="UP000224567">
    <property type="component" value="Unassembled WGS sequence"/>
</dbReference>
<keyword evidence="8" id="KW-1185">Reference proteome</keyword>
<dbReference type="STRING" id="33114.A0A2G2X3W2"/>
<dbReference type="InterPro" id="IPR002164">
    <property type="entry name" value="NAP_family"/>
</dbReference>
<sequence>MAMSPDPIYGIHWTQHDELEAKFFEERAALEAKYQKLYQPLYTKRFDIVNGVVEVDGAVTEVPAADQEEDKAAVEKGVPDFWFTAMKNNDVLAEEISERDEAALKFLKDIKWTRIDNPKGFKLEFFFDTNPFFKNTVLTKTYHMIDEDEPILEKAIGTEIDWHQGKCLTQKILKKKPKKGSKNAKPIIKTEQCESFFNFFSPPQVPDDEEDIDEEAAEELQSLMEQDYDIGSTIRDKIIPHAVSWFTGEAAEDDFADLEDEDDDDDDDEDDEEDEDDEDDEEDEGDEDEDESGTKKKRIGRAHAVDAPAGERPPECKQQ</sequence>
<evidence type="ECO:0000256" key="1">
    <source>
        <dbReference type="ARBA" id="ARBA00004123"/>
    </source>
</evidence>
<evidence type="ECO:0000256" key="4">
    <source>
        <dbReference type="ARBA" id="ARBA00023242"/>
    </source>
</evidence>
<reference evidence="8" key="2">
    <citation type="journal article" date="2017" name="J. Anim. Genet.">
        <title>Multiple reference genome sequences of hot pepper reveal the massive evolution of plant disease resistance genes by retroduplication.</title>
        <authorList>
            <person name="Kim S."/>
            <person name="Park J."/>
            <person name="Yeom S.-I."/>
            <person name="Kim Y.-M."/>
            <person name="Seo E."/>
            <person name="Kim K.-T."/>
            <person name="Kim M.-S."/>
            <person name="Lee J.M."/>
            <person name="Cheong K."/>
            <person name="Shin H.-S."/>
            <person name="Kim S.-B."/>
            <person name="Han K."/>
            <person name="Lee J."/>
            <person name="Park M."/>
            <person name="Lee H.-A."/>
            <person name="Lee H.-Y."/>
            <person name="Lee Y."/>
            <person name="Oh S."/>
            <person name="Lee J.H."/>
            <person name="Choi E."/>
            <person name="Choi E."/>
            <person name="Lee S.E."/>
            <person name="Jeon J."/>
            <person name="Kim H."/>
            <person name="Choi G."/>
            <person name="Song H."/>
            <person name="Lee J."/>
            <person name="Lee S.-C."/>
            <person name="Kwon J.-K."/>
            <person name="Lee H.-Y."/>
            <person name="Koo N."/>
            <person name="Hong Y."/>
            <person name="Kim R.W."/>
            <person name="Kang W.-H."/>
            <person name="Huh J.H."/>
            <person name="Kang B.-C."/>
            <person name="Yang T.-J."/>
            <person name="Lee Y.-H."/>
            <person name="Bennetzen J.L."/>
            <person name="Choi D."/>
        </authorList>
    </citation>
    <scope>NUCLEOTIDE SEQUENCE [LARGE SCALE GENOMIC DNA]</scope>
    <source>
        <strain evidence="8">cv. PBC81</strain>
    </source>
</reference>